<sequence length="191" mass="21652">MMKQFIFLFLLLIPCSKIESQETAIHLPKSKILEIKNYVKGKKYNQDLAVFINFKIHSGKYRYFVYDLKNDKVLQQAVVAHGSGSVVQNSNTLAFSNIEGSYQSSLGKYEIRESYVGKFGKSYRLQGLDSTNSNAMQRAIVLHSYYCIPDKESEQPACLSLGCPMLSANAFKQSAQYIDHSGKPIILYAFY</sequence>
<dbReference type="Proteomes" id="UP000592180">
    <property type="component" value="Unassembled WGS sequence"/>
</dbReference>
<dbReference type="AlphaFoldDB" id="A0A840K801"/>
<gene>
    <name evidence="1" type="ORF">HNP38_000651</name>
</gene>
<name>A0A840K801_9FLAO</name>
<organism evidence="1 2">
    <name type="scientific">Chryseobacterium defluvii</name>
    <dbReference type="NCBI Taxonomy" id="160396"/>
    <lineage>
        <taxon>Bacteria</taxon>
        <taxon>Pseudomonadati</taxon>
        <taxon>Bacteroidota</taxon>
        <taxon>Flavobacteriia</taxon>
        <taxon>Flavobacteriales</taxon>
        <taxon>Weeksellaceae</taxon>
        <taxon>Chryseobacterium group</taxon>
        <taxon>Chryseobacterium</taxon>
    </lineage>
</organism>
<protein>
    <recommendedName>
        <fullName evidence="3">L,D-transpeptidase-like protein</fullName>
    </recommendedName>
</protein>
<dbReference type="PANTHER" id="PTHR38477">
    <property type="entry name" value="HYPOTHETICAL EXPORTED PROTEIN"/>
    <property type="match status" value="1"/>
</dbReference>
<evidence type="ECO:0000313" key="1">
    <source>
        <dbReference type="EMBL" id="MBB4805379.1"/>
    </source>
</evidence>
<dbReference type="Pfam" id="PF13645">
    <property type="entry name" value="YkuD_2"/>
    <property type="match status" value="1"/>
</dbReference>
<comment type="caution">
    <text evidence="1">The sequence shown here is derived from an EMBL/GenBank/DDBJ whole genome shotgun (WGS) entry which is preliminary data.</text>
</comment>
<keyword evidence="2" id="KW-1185">Reference proteome</keyword>
<evidence type="ECO:0008006" key="3">
    <source>
        <dbReference type="Google" id="ProtNLM"/>
    </source>
</evidence>
<evidence type="ECO:0000313" key="2">
    <source>
        <dbReference type="Proteomes" id="UP000592180"/>
    </source>
</evidence>
<reference evidence="1 2" key="1">
    <citation type="submission" date="2020-08" db="EMBL/GenBank/DDBJ databases">
        <title>Functional genomics of gut bacteria from endangered species of beetles.</title>
        <authorList>
            <person name="Carlos-Shanley C."/>
        </authorList>
    </citation>
    <scope>NUCLEOTIDE SEQUENCE [LARGE SCALE GENOMIC DNA]</scope>
    <source>
        <strain evidence="1 2">S00151</strain>
    </source>
</reference>
<dbReference type="InterPro" id="IPR032676">
    <property type="entry name" value="YkuD_2"/>
</dbReference>
<dbReference type="PANTHER" id="PTHR38477:SF1">
    <property type="entry name" value="MUREIN L,D-TRANSPEPTIDASE CATALYTIC DOMAIN FAMILY PROTEIN"/>
    <property type="match status" value="1"/>
</dbReference>
<dbReference type="RefSeq" id="WP_184184365.1">
    <property type="nucleotide sequence ID" value="NZ_JACHLE010000001.1"/>
</dbReference>
<dbReference type="EMBL" id="JACHLE010000001">
    <property type="protein sequence ID" value="MBB4805379.1"/>
    <property type="molecule type" value="Genomic_DNA"/>
</dbReference>
<proteinExistence type="predicted"/>
<accession>A0A840K801</accession>